<keyword evidence="4" id="KW-0378">Hydrolase</keyword>
<keyword evidence="8" id="KW-1185">Reference proteome</keyword>
<dbReference type="InterPro" id="IPR008758">
    <property type="entry name" value="Peptidase_S28"/>
</dbReference>
<keyword evidence="5" id="KW-0325">Glycoprotein</keyword>
<dbReference type="GO" id="GO:0006508">
    <property type="term" value="P:proteolysis"/>
    <property type="evidence" value="ECO:0007669"/>
    <property type="project" value="UniProtKB-KW"/>
</dbReference>
<dbReference type="EMBL" id="JWZX01002774">
    <property type="protein sequence ID" value="KOO27013.1"/>
    <property type="molecule type" value="Genomic_DNA"/>
</dbReference>
<evidence type="ECO:0000256" key="4">
    <source>
        <dbReference type="ARBA" id="ARBA00022801"/>
    </source>
</evidence>
<dbReference type="PANTHER" id="PTHR11010:SF38">
    <property type="entry name" value="LYSOSOMAL PRO-X CARBOXYPEPTIDASE"/>
    <property type="match status" value="1"/>
</dbReference>
<dbReference type="SUPFAM" id="SSF53474">
    <property type="entry name" value="alpha/beta-Hydrolases"/>
    <property type="match status" value="1"/>
</dbReference>
<dbReference type="InterPro" id="IPR029058">
    <property type="entry name" value="AB_hydrolase_fold"/>
</dbReference>
<dbReference type="Pfam" id="PF05577">
    <property type="entry name" value="Peptidase_S28"/>
    <property type="match status" value="2"/>
</dbReference>
<gene>
    <name evidence="7" type="ORF">Ctob_007425</name>
</gene>
<dbReference type="GO" id="GO:0008239">
    <property type="term" value="F:dipeptidyl-peptidase activity"/>
    <property type="evidence" value="ECO:0007669"/>
    <property type="project" value="TreeGrafter"/>
</dbReference>
<evidence type="ECO:0000313" key="8">
    <source>
        <dbReference type="Proteomes" id="UP000037460"/>
    </source>
</evidence>
<evidence type="ECO:0000256" key="3">
    <source>
        <dbReference type="ARBA" id="ARBA00022729"/>
    </source>
</evidence>
<proteinExistence type="inferred from homology"/>
<dbReference type="OrthoDB" id="2130629at2759"/>
<evidence type="ECO:0000256" key="2">
    <source>
        <dbReference type="ARBA" id="ARBA00022670"/>
    </source>
</evidence>
<reference evidence="8" key="1">
    <citation type="journal article" date="2015" name="PLoS Genet.">
        <title>Genome Sequence and Transcriptome Analyses of Chrysochromulina tobin: Metabolic Tools for Enhanced Algal Fitness in the Prominent Order Prymnesiales (Haptophyceae).</title>
        <authorList>
            <person name="Hovde B.T."/>
            <person name="Deodato C.R."/>
            <person name="Hunsperger H.M."/>
            <person name="Ryken S.A."/>
            <person name="Yost W."/>
            <person name="Jha R.K."/>
            <person name="Patterson J."/>
            <person name="Monnat R.J. Jr."/>
            <person name="Barlow S.B."/>
            <person name="Starkenburg S.R."/>
            <person name="Cattolico R.A."/>
        </authorList>
    </citation>
    <scope>NUCLEOTIDE SEQUENCE</scope>
    <source>
        <strain evidence="8">CCMP291</strain>
    </source>
</reference>
<feature type="region of interest" description="Disordered" evidence="6">
    <location>
        <begin position="634"/>
        <end position="671"/>
    </location>
</feature>
<evidence type="ECO:0000256" key="6">
    <source>
        <dbReference type="SAM" id="MobiDB-lite"/>
    </source>
</evidence>
<keyword evidence="3" id="KW-0732">Signal</keyword>
<dbReference type="InterPro" id="IPR042269">
    <property type="entry name" value="Ser_carbopepase_S28_SKS"/>
</dbReference>
<dbReference type="GO" id="GO:0070008">
    <property type="term" value="F:serine-type exopeptidase activity"/>
    <property type="evidence" value="ECO:0007669"/>
    <property type="project" value="InterPro"/>
</dbReference>
<organism evidence="7 8">
    <name type="scientific">Chrysochromulina tobinii</name>
    <dbReference type="NCBI Taxonomy" id="1460289"/>
    <lineage>
        <taxon>Eukaryota</taxon>
        <taxon>Haptista</taxon>
        <taxon>Haptophyta</taxon>
        <taxon>Prymnesiophyceae</taxon>
        <taxon>Prymnesiales</taxon>
        <taxon>Chrysochromulinaceae</taxon>
        <taxon>Chrysochromulina</taxon>
    </lineage>
</organism>
<sequence>MACIAGVTYGCRDGILWTDKCRGRFYCKEDASTPGCSSTMGHIAVGFFGAVRSIGLVARSIRTNLLVPLRHAGGTSPLVVSRSKFKPTSIAAIASGREHDVTEARLTDLALASRLQNYSGYTIRQLMNTYRERYSMREVGRLVQAHQRQMNREYAYVCFTRLDMAPMTPFPWTRTLEMMAGTQQIAFPNSQFWGGVNDRFALGPGHLMLNTLAPQFEIQHASDDPFIFADKALTSEYALCAHLSRARLNISIVPLPLCLLRVRPNREAVMCDVDPHPLLCPPSDIGGYGHGDARRGRLEGCPSTVNCTVHYLEQQIDHFNWASPLGDASHTTFQQRFFINQQWWDREGHGPIFFYFGNEDNVELYVNHTGLMWESAAEFGAMLVFGEHRYYGMSMPYAPNTPGCMSFLTMEQAMADMAYLIDHLREQWGAAESAFVGFGGSYGGMLGSWFRVHYPNAIDGVIAASAPVWSFSGLHPPYDYNAFNQGVTFDASAAGGSTDACKTNLKAAWPRILGAGQTPDGRQLLTEAFRTCKPVRPRDATSDDPYSILQWAEGPWANMAMGNYPFASSYLMHGDSLLPPWPVRVACSHLAKVDAEKDGDRALFEAVRAAVAVQYNNTGDQRCFDITGQLELEARRPRKMTSPPRRRAQGAPQGALPRPVQPRLTLTEQGPADRCVGDWGYQWCTEMTQPFTQGTDQDMFYCPNGTFYPKQNCSDWSAGACPEWSVTPRPEWARVALGGKRIAGSSNLVFSNGLQDPWHGGGVLTNLSDSIFAIILPNGAHHIDLMFSDPADVDYPDIGWAREFERGQMRRWVQEHAQKRMAKRAARQEL</sequence>
<dbReference type="PANTHER" id="PTHR11010">
    <property type="entry name" value="PROTEASE S28 PRO-X CARBOXYPEPTIDASE-RELATED"/>
    <property type="match status" value="1"/>
</dbReference>
<dbReference type="Gene3D" id="3.40.50.1820">
    <property type="entry name" value="alpha/beta hydrolase"/>
    <property type="match status" value="1"/>
</dbReference>
<name>A0A0M0JL92_9EUKA</name>
<dbReference type="Gene3D" id="1.20.120.980">
    <property type="entry name" value="Serine carboxypeptidase S28, SKS domain"/>
    <property type="match status" value="1"/>
</dbReference>
<evidence type="ECO:0000313" key="7">
    <source>
        <dbReference type="EMBL" id="KOO27013.1"/>
    </source>
</evidence>
<evidence type="ECO:0000256" key="1">
    <source>
        <dbReference type="ARBA" id="ARBA00011079"/>
    </source>
</evidence>
<evidence type="ECO:0000256" key="5">
    <source>
        <dbReference type="ARBA" id="ARBA00023180"/>
    </source>
</evidence>
<dbReference type="Proteomes" id="UP000037460">
    <property type="component" value="Unassembled WGS sequence"/>
</dbReference>
<accession>A0A0M0JL92</accession>
<feature type="compositionally biased region" description="Basic residues" evidence="6">
    <location>
        <begin position="636"/>
        <end position="648"/>
    </location>
</feature>
<protein>
    <submittedName>
        <fullName evidence="7">Lysosomal pro-x</fullName>
    </submittedName>
</protein>
<comment type="caution">
    <text evidence="7">The sequence shown here is derived from an EMBL/GenBank/DDBJ whole genome shotgun (WGS) entry which is preliminary data.</text>
</comment>
<keyword evidence="2" id="KW-0645">Protease</keyword>
<comment type="similarity">
    <text evidence="1">Belongs to the peptidase S28 family.</text>
</comment>
<dbReference type="AlphaFoldDB" id="A0A0M0JL92"/>